<organism evidence="2 3">
    <name type="scientific">Pyxidicoccus parkwayensis</name>
    <dbReference type="NCBI Taxonomy" id="2813578"/>
    <lineage>
        <taxon>Bacteria</taxon>
        <taxon>Pseudomonadati</taxon>
        <taxon>Myxococcota</taxon>
        <taxon>Myxococcia</taxon>
        <taxon>Myxococcales</taxon>
        <taxon>Cystobacterineae</taxon>
        <taxon>Myxococcaceae</taxon>
        <taxon>Pyxidicoccus</taxon>
    </lineage>
</organism>
<feature type="compositionally biased region" description="Pro residues" evidence="1">
    <location>
        <begin position="517"/>
        <end position="529"/>
    </location>
</feature>
<proteinExistence type="predicted"/>
<evidence type="ECO:0000256" key="1">
    <source>
        <dbReference type="SAM" id="MobiDB-lite"/>
    </source>
</evidence>
<dbReference type="Gene3D" id="3.30.565.10">
    <property type="entry name" value="Histidine kinase-like ATPase, C-terminal domain"/>
    <property type="match status" value="1"/>
</dbReference>
<sequence>MTAVPTPAQPAKFNLQPHPRILPMLGEINLPQWRCIAELVDNSIDGFLRAQREGQAIVGPEIHVSLPTTSAVGAKVSIRDNGPGMSSSTLENAVKAGWTSNDPINNLGLFGMGFNIATAKLGRITTVWTARPTDGEWTGVRIDFDALTRNGDFLTDVLTRAKIDPLEHGTEVTIESLKADQLQWLAKTANRSQLMKHLAEAYSAMLRAGGRPLEFSLSVNSYKVPGHQQCVWGSNGSPTREVILPPPLGTVSAFQAVDVSLPPRPFCQSCWQWLAATLSECPTCGETGSVVSRTRRVHGWLGVQRYLHEAEFGIDFLRNGRKIEVKSKELFDWTNPDGSVEKEYPIDDHRRLGRLVGEIHVDHCRVSYMKDRFERTDPAWEEMLRIVRGDGPLRPEVAKSKQFDPTINTSPLFKLYQAFRRSSPYKKVPGCYKKLLLVPPEHNAQASKMAEKFRAGDPIYSTDAKWWELVEEADSELLKGAVPPGQPPGTNPPPSAGPAGNQPPLPGFGGTTSPIPAAKPNPQAQPPAAPVPIRSAIRALTQEYRETSTGQTYNIRAFEVSATDPDLVDPKHPWRLKADPSGVFQFLVNPSHAIFQSATMTPLDALLTQLAWAITDYQRSIKATADFDVVLANLREAYGAPSKIDSIALSTSAASVLSAIGRTVSKELDASEGAALFKELTEPEQNEIIGKMVTRQVSSPKSLIGEGKFLEFASRQTLIKIFSRFPELFFDGRCWEDSFSTLDLPTAAATEQAKGERVRYYSGLLLDALWLAECDPSALAEASRPRLLRSALALELLTPDED</sequence>
<feature type="region of interest" description="Disordered" evidence="1">
    <location>
        <begin position="479"/>
        <end position="529"/>
    </location>
</feature>
<evidence type="ECO:0000313" key="3">
    <source>
        <dbReference type="Proteomes" id="UP000662747"/>
    </source>
</evidence>
<dbReference type="Pfam" id="PF13589">
    <property type="entry name" value="HATPase_c_3"/>
    <property type="match status" value="1"/>
</dbReference>
<dbReference type="GO" id="GO:0005524">
    <property type="term" value="F:ATP binding"/>
    <property type="evidence" value="ECO:0007669"/>
    <property type="project" value="UniProtKB-KW"/>
</dbReference>
<keyword evidence="3" id="KW-1185">Reference proteome</keyword>
<dbReference type="EMBL" id="CP071090">
    <property type="protein sequence ID" value="QSQ19568.1"/>
    <property type="molecule type" value="Genomic_DNA"/>
</dbReference>
<reference evidence="2 3" key="1">
    <citation type="submission" date="2021-02" db="EMBL/GenBank/DDBJ databases">
        <title>De Novo genome assembly of isolated myxobacteria.</title>
        <authorList>
            <person name="Stevens D.C."/>
        </authorList>
    </citation>
    <scope>NUCLEOTIDE SEQUENCE [LARGE SCALE GENOMIC DNA]</scope>
    <source>
        <strain evidence="3">SCPEA02</strain>
    </source>
</reference>
<dbReference type="RefSeq" id="WP_206721152.1">
    <property type="nucleotide sequence ID" value="NZ_CP071090.1"/>
</dbReference>
<keyword evidence="2" id="KW-0067">ATP-binding</keyword>
<dbReference type="SUPFAM" id="SSF55874">
    <property type="entry name" value="ATPase domain of HSP90 chaperone/DNA topoisomerase II/histidine kinase"/>
    <property type="match status" value="1"/>
</dbReference>
<protein>
    <submittedName>
        <fullName evidence="2">ATP-binding protein</fullName>
    </submittedName>
</protein>
<dbReference type="Proteomes" id="UP000662747">
    <property type="component" value="Chromosome"/>
</dbReference>
<accession>A0ABX7NTV7</accession>
<gene>
    <name evidence="2" type="ORF">JY651_30170</name>
</gene>
<feature type="compositionally biased region" description="Pro residues" evidence="1">
    <location>
        <begin position="484"/>
        <end position="506"/>
    </location>
</feature>
<evidence type="ECO:0000313" key="2">
    <source>
        <dbReference type="EMBL" id="QSQ19568.1"/>
    </source>
</evidence>
<name>A0ABX7NTV7_9BACT</name>
<keyword evidence="2" id="KW-0547">Nucleotide-binding</keyword>
<dbReference type="InterPro" id="IPR036890">
    <property type="entry name" value="HATPase_C_sf"/>
</dbReference>